<reference evidence="1 2" key="1">
    <citation type="submission" date="2024-11" db="EMBL/GenBank/DDBJ databases">
        <title>A near-complete genome assembly of Cinchona calisaya.</title>
        <authorList>
            <person name="Lian D.C."/>
            <person name="Zhao X.W."/>
            <person name="Wei L."/>
        </authorList>
    </citation>
    <scope>NUCLEOTIDE SEQUENCE [LARGE SCALE GENOMIC DNA]</scope>
    <source>
        <tissue evidence="1">Nenye</tissue>
    </source>
</reference>
<gene>
    <name evidence="1" type="ORF">ACH5RR_040657</name>
</gene>
<sequence>MAEDLETVMRKVSLSGTELDGADLCKDDVTKGLFGCKNILIGNMIGDKRVNFAGIRNFSKAFPRTFRNDSPISHLFYADDAIIFCKATGEEATRMMSILNRYESAFGQLVNLDQSSVFLSKNTSQNC</sequence>
<protein>
    <recommendedName>
        <fullName evidence="3">Reverse transcriptase</fullName>
    </recommendedName>
</protein>
<evidence type="ECO:0000313" key="2">
    <source>
        <dbReference type="Proteomes" id="UP001630127"/>
    </source>
</evidence>
<keyword evidence="2" id="KW-1185">Reference proteome</keyword>
<name>A0ABD2XVE6_9GENT</name>
<organism evidence="1 2">
    <name type="scientific">Cinchona calisaya</name>
    <dbReference type="NCBI Taxonomy" id="153742"/>
    <lineage>
        <taxon>Eukaryota</taxon>
        <taxon>Viridiplantae</taxon>
        <taxon>Streptophyta</taxon>
        <taxon>Embryophyta</taxon>
        <taxon>Tracheophyta</taxon>
        <taxon>Spermatophyta</taxon>
        <taxon>Magnoliopsida</taxon>
        <taxon>eudicotyledons</taxon>
        <taxon>Gunneridae</taxon>
        <taxon>Pentapetalae</taxon>
        <taxon>asterids</taxon>
        <taxon>lamiids</taxon>
        <taxon>Gentianales</taxon>
        <taxon>Rubiaceae</taxon>
        <taxon>Cinchonoideae</taxon>
        <taxon>Cinchoneae</taxon>
        <taxon>Cinchona</taxon>
    </lineage>
</organism>
<dbReference type="AlphaFoldDB" id="A0ABD2XVE6"/>
<proteinExistence type="predicted"/>
<comment type="caution">
    <text evidence="1">The sequence shown here is derived from an EMBL/GenBank/DDBJ whole genome shotgun (WGS) entry which is preliminary data.</text>
</comment>
<evidence type="ECO:0008006" key="3">
    <source>
        <dbReference type="Google" id="ProtNLM"/>
    </source>
</evidence>
<evidence type="ECO:0000313" key="1">
    <source>
        <dbReference type="EMBL" id="KAL3497925.1"/>
    </source>
</evidence>
<dbReference type="EMBL" id="JBJUIK010000017">
    <property type="protein sequence ID" value="KAL3497925.1"/>
    <property type="molecule type" value="Genomic_DNA"/>
</dbReference>
<accession>A0ABD2XVE6</accession>
<dbReference type="Proteomes" id="UP001630127">
    <property type="component" value="Unassembled WGS sequence"/>
</dbReference>